<dbReference type="GO" id="GO:0051082">
    <property type="term" value="F:unfolded protein binding"/>
    <property type="evidence" value="ECO:0007669"/>
    <property type="project" value="TreeGrafter"/>
</dbReference>
<protein>
    <submittedName>
        <fullName evidence="16">Glycosyltransferase family 24 protein</fullName>
    </submittedName>
</protein>
<evidence type="ECO:0000259" key="15">
    <source>
        <dbReference type="Pfam" id="PF18404"/>
    </source>
</evidence>
<feature type="domain" description="UDP-glucose:glycoprotein glucosyltransferase thioredoxin-like" evidence="14">
    <location>
        <begin position="741"/>
        <end position="955"/>
    </location>
</feature>
<organism evidence="16 17">
    <name type="scientific">Heterobasidion irregulare (strain TC 32-1)</name>
    <dbReference type="NCBI Taxonomy" id="747525"/>
    <lineage>
        <taxon>Eukaryota</taxon>
        <taxon>Fungi</taxon>
        <taxon>Dikarya</taxon>
        <taxon>Basidiomycota</taxon>
        <taxon>Agaricomycotina</taxon>
        <taxon>Agaricomycetes</taxon>
        <taxon>Russulales</taxon>
        <taxon>Bondarzewiaceae</taxon>
        <taxon>Heterobasidion</taxon>
        <taxon>Heterobasidion annosum species complex</taxon>
    </lineage>
</organism>
<feature type="domain" description="UGGT thioredoxin-like" evidence="13">
    <location>
        <begin position="450"/>
        <end position="712"/>
    </location>
</feature>
<dbReference type="FunCoup" id="W4JY32">
    <property type="interactions" value="445"/>
</dbReference>
<evidence type="ECO:0000259" key="11">
    <source>
        <dbReference type="Pfam" id="PF18400"/>
    </source>
</evidence>
<evidence type="ECO:0000313" key="17">
    <source>
        <dbReference type="Proteomes" id="UP000030671"/>
    </source>
</evidence>
<dbReference type="EMBL" id="KI925462">
    <property type="protein sequence ID" value="ETW77771.1"/>
    <property type="molecule type" value="Genomic_DNA"/>
</dbReference>
<name>W4JY32_HETIT</name>
<accession>W4JY32</accession>
<dbReference type="Proteomes" id="UP000030671">
    <property type="component" value="Unassembled WGS sequence"/>
</dbReference>
<evidence type="ECO:0000259" key="14">
    <source>
        <dbReference type="Pfam" id="PF18403"/>
    </source>
</evidence>
<dbReference type="InterPro" id="IPR040497">
    <property type="entry name" value="Glyco_transf_24"/>
</dbReference>
<feature type="signal peptide" evidence="10">
    <location>
        <begin position="1"/>
        <end position="22"/>
    </location>
</feature>
<dbReference type="GO" id="GO:0036503">
    <property type="term" value="P:ERAD pathway"/>
    <property type="evidence" value="ECO:0007669"/>
    <property type="project" value="TreeGrafter"/>
</dbReference>
<gene>
    <name evidence="16" type="ORF">HETIRDRAFT_38891</name>
</gene>
<dbReference type="InterPro" id="IPR040694">
    <property type="entry name" value="UGGT_TRXL_2"/>
</dbReference>
<dbReference type="Pfam" id="PF18400">
    <property type="entry name" value="Thioredoxin_12"/>
    <property type="match status" value="1"/>
</dbReference>
<dbReference type="InterPro" id="IPR029044">
    <property type="entry name" value="Nucleotide-diphossugar_trans"/>
</dbReference>
<evidence type="ECO:0000256" key="1">
    <source>
        <dbReference type="ARBA" id="ARBA00001913"/>
    </source>
</evidence>
<dbReference type="InterPro" id="IPR009448">
    <property type="entry name" value="UDP-g_GGtrans"/>
</dbReference>
<reference evidence="16 17" key="1">
    <citation type="journal article" date="2012" name="New Phytol.">
        <title>Insight into trade-off between wood decay and parasitism from the genome of a fungal forest pathogen.</title>
        <authorList>
            <person name="Olson A."/>
            <person name="Aerts A."/>
            <person name="Asiegbu F."/>
            <person name="Belbahri L."/>
            <person name="Bouzid O."/>
            <person name="Broberg A."/>
            <person name="Canback B."/>
            <person name="Coutinho P.M."/>
            <person name="Cullen D."/>
            <person name="Dalman K."/>
            <person name="Deflorio G."/>
            <person name="van Diepen L.T."/>
            <person name="Dunand C."/>
            <person name="Duplessis S."/>
            <person name="Durling M."/>
            <person name="Gonthier P."/>
            <person name="Grimwood J."/>
            <person name="Fossdal C.G."/>
            <person name="Hansson D."/>
            <person name="Henrissat B."/>
            <person name="Hietala A."/>
            <person name="Himmelstrand K."/>
            <person name="Hoffmeister D."/>
            <person name="Hogberg N."/>
            <person name="James T.Y."/>
            <person name="Karlsson M."/>
            <person name="Kohler A."/>
            <person name="Kues U."/>
            <person name="Lee Y.H."/>
            <person name="Lin Y.C."/>
            <person name="Lind M."/>
            <person name="Lindquist E."/>
            <person name="Lombard V."/>
            <person name="Lucas S."/>
            <person name="Lunden K."/>
            <person name="Morin E."/>
            <person name="Murat C."/>
            <person name="Park J."/>
            <person name="Raffaello T."/>
            <person name="Rouze P."/>
            <person name="Salamov A."/>
            <person name="Schmutz J."/>
            <person name="Solheim H."/>
            <person name="Stahlberg J."/>
            <person name="Velez H."/>
            <person name="de Vries R.P."/>
            <person name="Wiebenga A."/>
            <person name="Woodward S."/>
            <person name="Yakovlev I."/>
            <person name="Garbelotto M."/>
            <person name="Martin F."/>
            <person name="Grigoriev I.V."/>
            <person name="Stenlid J."/>
        </authorList>
    </citation>
    <scope>NUCLEOTIDE SEQUENCE [LARGE SCALE GENOMIC DNA]</scope>
    <source>
        <strain evidence="16 17">TC 32-1</strain>
    </source>
</reference>
<keyword evidence="17" id="KW-1185">Reference proteome</keyword>
<keyword evidence="8" id="KW-0325">Glycoprotein</keyword>
<evidence type="ECO:0000256" key="9">
    <source>
        <dbReference type="SAM" id="MobiDB-lite"/>
    </source>
</evidence>
<dbReference type="InterPro" id="IPR040525">
    <property type="entry name" value="UGGT_TRXL_4"/>
</dbReference>
<dbReference type="eggNOG" id="KOG1879">
    <property type="taxonomic scope" value="Eukaryota"/>
</dbReference>
<feature type="domain" description="UGGT thioredoxin-like" evidence="11">
    <location>
        <begin position="37"/>
        <end position="246"/>
    </location>
</feature>
<dbReference type="Pfam" id="PF18403">
    <property type="entry name" value="Thioredoxin_15"/>
    <property type="match status" value="1"/>
</dbReference>
<dbReference type="GO" id="GO:0018279">
    <property type="term" value="P:protein N-linked glycosylation via asparagine"/>
    <property type="evidence" value="ECO:0007669"/>
    <property type="project" value="TreeGrafter"/>
</dbReference>
<evidence type="ECO:0000256" key="8">
    <source>
        <dbReference type="ARBA" id="ARBA00023180"/>
    </source>
</evidence>
<dbReference type="UniPathway" id="UPA00378"/>
<dbReference type="GO" id="GO:0003980">
    <property type="term" value="F:UDP-glucose:glycoprotein glucosyltransferase activity"/>
    <property type="evidence" value="ECO:0007669"/>
    <property type="project" value="InterPro"/>
</dbReference>
<comment type="cofactor">
    <cofactor evidence="1">
        <name>Ca(2+)</name>
        <dbReference type="ChEBI" id="CHEBI:29108"/>
    </cofactor>
</comment>
<dbReference type="Pfam" id="PF18402">
    <property type="entry name" value="Thioredoxin_14"/>
    <property type="match status" value="1"/>
</dbReference>
<dbReference type="Gene3D" id="3.90.550.10">
    <property type="entry name" value="Spore Coat Polysaccharide Biosynthesis Protein SpsA, Chain A"/>
    <property type="match status" value="1"/>
</dbReference>
<evidence type="ECO:0000256" key="10">
    <source>
        <dbReference type="SAM" id="SignalP"/>
    </source>
</evidence>
<comment type="similarity">
    <text evidence="4">Belongs to the glycosyltransferase 8 family.</text>
</comment>
<dbReference type="Pfam" id="PF18401">
    <property type="entry name" value="Thioredoxin_13"/>
    <property type="match status" value="1"/>
</dbReference>
<comment type="pathway">
    <text evidence="3">Protein modification; protein glycosylation.</text>
</comment>
<dbReference type="CDD" id="cd06432">
    <property type="entry name" value="GT8_HUGT1_C_like"/>
    <property type="match status" value="1"/>
</dbReference>
<dbReference type="Pfam" id="PF18404">
    <property type="entry name" value="Glyco_transf_24"/>
    <property type="match status" value="1"/>
</dbReference>
<feature type="domain" description="Glucosyltransferase 24 catalytic" evidence="15">
    <location>
        <begin position="1286"/>
        <end position="1551"/>
    </location>
</feature>
<keyword evidence="6 10" id="KW-0732">Signal</keyword>
<evidence type="ECO:0000259" key="13">
    <source>
        <dbReference type="Pfam" id="PF18402"/>
    </source>
</evidence>
<dbReference type="FunFam" id="3.90.550.10:FF:000065">
    <property type="entry name" value="UDP-glucose:glycoprotein glucosyltransferase, putative"/>
    <property type="match status" value="1"/>
</dbReference>
<dbReference type="GO" id="GO:0005788">
    <property type="term" value="C:endoplasmic reticulum lumen"/>
    <property type="evidence" value="ECO:0007669"/>
    <property type="project" value="UniProtKB-SubCell"/>
</dbReference>
<dbReference type="PANTHER" id="PTHR11226">
    <property type="entry name" value="UDP-GLUCOSE GLYCOPROTEIN:GLUCOSYLTRANSFERASE"/>
    <property type="match status" value="1"/>
</dbReference>
<comment type="subcellular location">
    <subcellularLocation>
        <location evidence="2">Endoplasmic reticulum lumen</location>
    </subcellularLocation>
</comment>
<dbReference type="HOGENOM" id="CLU_002668_1_0_1"/>
<feature type="domain" description="UGGT thioredoxin-like" evidence="12">
    <location>
        <begin position="314"/>
        <end position="440"/>
    </location>
</feature>
<sequence>MRASFALSTTFAAALSIVGTKAASPPVTVSLRSSWPSPPFLLEAIETIALEEPDAFFPLLDVLTNPETLSSREPLRPEALHQLALQAALSLNFLSKHGALTSVEMQFALHAATPKIEAFYQHYLDTAASFAESRNRDECESWVDWYGEVVCDMERLVHLAGPETIDPINATSQSSDSFVRPRTLPFDHIYPLPAEILDRPSRTAIFYASIDSSNFRELHLCLLRLSSGPAPRLEYIFRPIPPAAGTKEKTYISGYGVTLDLKKMDYLALDDRHSNSRDTHDDETIEKVESPAVNIDPIVSLLSHHPLNTTLDASEPLTEEELMEIGIQATQLIHESSTPFETLKQLAQDFPRYASSLARRVVVNSDLRDEVSRNSMKAQPGVSAVWFNGATVSENSMNPFGLLKLIRKERDIMSSLSSLGIEPSQALDLITHPAIQAAHGSSGSLLDGVFDASDRLEDGGLIVWWNDIEKDSRYARWPTGIHALMRPTYPGQIPVTRLNLFNVVLVMDLSQSSSLYYIAGTVANIINRAFPVRFGIVPSIESEGGARMAKIFNYLVDNYGRARTMIFIKKVIVLQLPAIPQMTSETVDWDRVRFELADLIKVEEPKEGGVALDFDTVVNDTPQELQAKVDKARAYAKRLGATMASSAQGHAFFNGKHYDLDDTFVQSLQMQFPKYLQYLQERLYEGALDQVVDVSAYFYDLPGSHKSRNRHIFPSSNADSLEIHNMVELTESAGLNTQSTNFVYPPEVDLVPFTTYVVADLDTENGLSIVQAALSYVVSIDGTSRARLSFIHNPKSSDVGEGQRRVSALLSHLVSKEKLWTVQPTRLLKALGLKDVITTNDHEQIVLSPDAVFQDLIGGIALSDLDASEYEDYVRSCRMMVRSLRLRRGETALVVNGRLVGPMGPGEFSTEDFKVLEDYEYVRRVEPVISALGDVLSAEIQYDRHTFAQTISMISPIISSIHIADPSEAGLLNQPVMTRNQNYKLMESQFSGFDFGNTSTALYQFAVVLDPLSEQAQRYTSLFEWLSSFPSVHVAFYINPAQYHELPLKRFYRYNLRQSLTFDESGQEIPSNVQFSGLPIDPIYTLGLDEPSSWLVRPREALYDLDNIQLGALSGDERQRGVEVIYELDYLIVGGHARDTFTNAPPRGVQLQLSTTNLECIPIDDTLVVANLGYLQFKAKPGVYRLEIREGRGRDIFSIESVGNDGWDSPTVEEVGDEITLTSFEGLTLYPRLTRLPGMEQEEVLNVVEEEKEPTNIIDTVISHVHSFFHPKDLTDVKPASPHGDINIFTVASGLLYERFASIMILSVLRNTKHSVKFWFIENFLSPSFLEFIPHFAGEYGFKYELVTYKWPTWLRQQREKQRIIWAYKILFLDVLFPMDLDKVIFVDADQIVRTDLKELVDLDLHGAPYGYTPMGDDNHDMEGFRFWKTGYWENFLRGRPYHISALYVVDLVRFRQMAAGDILRSHYQQLSADPNSLANLDQDLPNNLQMQVPIYSLHEDWLWCETWCSKDRLHRAKTIDLCQNPLTKEPKLSRARQIPEWEEYDTEIAKFARLLAEDGRIHSSAATADVNALARAGSTPAVGDVGLEDETSRIPIRDEL</sequence>
<feature type="compositionally biased region" description="Basic and acidic residues" evidence="9">
    <location>
        <begin position="1591"/>
        <end position="1601"/>
    </location>
</feature>
<dbReference type="KEGG" id="hir:HETIRDRAFT_38891"/>
<evidence type="ECO:0000256" key="4">
    <source>
        <dbReference type="ARBA" id="ARBA00006351"/>
    </source>
</evidence>
<dbReference type="GeneID" id="20672388"/>
<dbReference type="RefSeq" id="XP_009549633.1">
    <property type="nucleotide sequence ID" value="XM_009551338.1"/>
</dbReference>
<dbReference type="InParanoid" id="W4JY32"/>
<dbReference type="STRING" id="747525.W4JY32"/>
<dbReference type="OrthoDB" id="27683at2759"/>
<dbReference type="SUPFAM" id="SSF53448">
    <property type="entry name" value="Nucleotide-diphospho-sugar transferases"/>
    <property type="match status" value="1"/>
</dbReference>
<dbReference type="PANTHER" id="PTHR11226:SF0">
    <property type="entry name" value="UDP-GLUCOSE:GLYCOPROTEIN GLUCOSYLTRANSFERASE"/>
    <property type="match status" value="1"/>
</dbReference>
<feature type="region of interest" description="Disordered" evidence="9">
    <location>
        <begin position="1580"/>
        <end position="1601"/>
    </location>
</feature>
<dbReference type="InterPro" id="IPR040692">
    <property type="entry name" value="UGGT_TRXL_3"/>
</dbReference>
<proteinExistence type="inferred from homology"/>
<feature type="chain" id="PRO_5004843954" evidence="10">
    <location>
        <begin position="23"/>
        <end position="1601"/>
    </location>
</feature>
<evidence type="ECO:0000256" key="3">
    <source>
        <dbReference type="ARBA" id="ARBA00004922"/>
    </source>
</evidence>
<dbReference type="Pfam" id="PF06427">
    <property type="entry name" value="UDP-g_GGTase"/>
    <property type="match status" value="1"/>
</dbReference>
<evidence type="ECO:0000259" key="12">
    <source>
        <dbReference type="Pfam" id="PF18401"/>
    </source>
</evidence>
<evidence type="ECO:0000256" key="7">
    <source>
        <dbReference type="ARBA" id="ARBA00022824"/>
    </source>
</evidence>
<keyword evidence="7" id="KW-0256">Endoplasmic reticulum</keyword>
<keyword evidence="5 16" id="KW-0808">Transferase</keyword>
<evidence type="ECO:0000256" key="6">
    <source>
        <dbReference type="ARBA" id="ARBA00022729"/>
    </source>
</evidence>
<evidence type="ECO:0000256" key="5">
    <source>
        <dbReference type="ARBA" id="ARBA00022679"/>
    </source>
</evidence>
<evidence type="ECO:0000256" key="2">
    <source>
        <dbReference type="ARBA" id="ARBA00004319"/>
    </source>
</evidence>
<dbReference type="InterPro" id="IPR040693">
    <property type="entry name" value="UGGT_TRXL_1"/>
</dbReference>
<evidence type="ECO:0000313" key="16">
    <source>
        <dbReference type="EMBL" id="ETW77771.1"/>
    </source>
</evidence>